<dbReference type="CDD" id="cd09279">
    <property type="entry name" value="RNase_HI_like"/>
    <property type="match status" value="1"/>
</dbReference>
<dbReference type="InterPro" id="IPR012337">
    <property type="entry name" value="RNaseH-like_sf"/>
</dbReference>
<dbReference type="Gene3D" id="3.30.420.10">
    <property type="entry name" value="Ribonuclease H-like superfamily/Ribonuclease H"/>
    <property type="match status" value="1"/>
</dbReference>
<dbReference type="Proteomes" id="UP000257109">
    <property type="component" value="Unassembled WGS sequence"/>
</dbReference>
<keyword evidence="3" id="KW-1185">Reference proteome</keyword>
<evidence type="ECO:0000313" key="3">
    <source>
        <dbReference type="Proteomes" id="UP000257109"/>
    </source>
</evidence>
<accession>A0A371FXN5</accession>
<dbReference type="STRING" id="157652.A0A371FXN5"/>
<dbReference type="OrthoDB" id="1934793at2759"/>
<feature type="non-terminal residue" evidence="2">
    <location>
        <position position="1"/>
    </location>
</feature>
<protein>
    <recommendedName>
        <fullName evidence="1">RNase H type-1 domain-containing protein</fullName>
    </recommendedName>
</protein>
<dbReference type="Pfam" id="PF13456">
    <property type="entry name" value="RVT_3"/>
    <property type="match status" value="1"/>
</dbReference>
<sequence length="187" mass="21687">MLSHTTWLVAKTDPIKYIFEKPALTGQITLWQIALFEYDITYVSQSAIKGSVLAEHLAYHPLMDPQPLFHEFPDEHIMTTEIDLQLKDEWTMWFDRASNLLGNGIEYEACTMGLLMALEHQVKRLKVLEDSTLVIYQLRGEWETRDTKLIPYHNHVKEIMEAFDGVTFHHVPQEENQMADALATCLP</sequence>
<organism evidence="2 3">
    <name type="scientific">Mucuna pruriens</name>
    <name type="common">Velvet bean</name>
    <name type="synonym">Dolichos pruriens</name>
    <dbReference type="NCBI Taxonomy" id="157652"/>
    <lineage>
        <taxon>Eukaryota</taxon>
        <taxon>Viridiplantae</taxon>
        <taxon>Streptophyta</taxon>
        <taxon>Embryophyta</taxon>
        <taxon>Tracheophyta</taxon>
        <taxon>Spermatophyta</taxon>
        <taxon>Magnoliopsida</taxon>
        <taxon>eudicotyledons</taxon>
        <taxon>Gunneridae</taxon>
        <taxon>Pentapetalae</taxon>
        <taxon>rosids</taxon>
        <taxon>fabids</taxon>
        <taxon>Fabales</taxon>
        <taxon>Fabaceae</taxon>
        <taxon>Papilionoideae</taxon>
        <taxon>50 kb inversion clade</taxon>
        <taxon>NPAAA clade</taxon>
        <taxon>indigoferoid/millettioid clade</taxon>
        <taxon>Phaseoleae</taxon>
        <taxon>Mucuna</taxon>
    </lineage>
</organism>
<dbReference type="EMBL" id="QJKJ01007457">
    <property type="protein sequence ID" value="RDX83099.1"/>
    <property type="molecule type" value="Genomic_DNA"/>
</dbReference>
<dbReference type="PANTHER" id="PTHR48475">
    <property type="entry name" value="RIBONUCLEASE H"/>
    <property type="match status" value="1"/>
</dbReference>
<gene>
    <name evidence="2" type="ORF">CR513_36015</name>
</gene>
<name>A0A371FXN5_MUCPR</name>
<evidence type="ECO:0000313" key="2">
    <source>
        <dbReference type="EMBL" id="RDX83099.1"/>
    </source>
</evidence>
<dbReference type="SUPFAM" id="SSF53098">
    <property type="entry name" value="Ribonuclease H-like"/>
    <property type="match status" value="1"/>
</dbReference>
<reference evidence="2" key="1">
    <citation type="submission" date="2018-05" db="EMBL/GenBank/DDBJ databases">
        <title>Draft genome of Mucuna pruriens seed.</title>
        <authorList>
            <person name="Nnadi N.E."/>
            <person name="Vos R."/>
            <person name="Hasami M.H."/>
            <person name="Devisetty U.K."/>
            <person name="Aguiy J.C."/>
        </authorList>
    </citation>
    <scope>NUCLEOTIDE SEQUENCE [LARGE SCALE GENOMIC DNA]</scope>
    <source>
        <strain evidence="2">JCA_2017</strain>
    </source>
</reference>
<dbReference type="PANTHER" id="PTHR48475:SF1">
    <property type="entry name" value="RNASE H TYPE-1 DOMAIN-CONTAINING PROTEIN"/>
    <property type="match status" value="1"/>
</dbReference>
<dbReference type="InterPro" id="IPR036397">
    <property type="entry name" value="RNaseH_sf"/>
</dbReference>
<dbReference type="InterPro" id="IPR002156">
    <property type="entry name" value="RNaseH_domain"/>
</dbReference>
<dbReference type="GO" id="GO:0003676">
    <property type="term" value="F:nucleic acid binding"/>
    <property type="evidence" value="ECO:0007669"/>
    <property type="project" value="InterPro"/>
</dbReference>
<comment type="caution">
    <text evidence="2">The sequence shown here is derived from an EMBL/GenBank/DDBJ whole genome shotgun (WGS) entry which is preliminary data.</text>
</comment>
<feature type="domain" description="RNase H type-1" evidence="1">
    <location>
        <begin position="106"/>
        <end position="184"/>
    </location>
</feature>
<evidence type="ECO:0000259" key="1">
    <source>
        <dbReference type="Pfam" id="PF13456"/>
    </source>
</evidence>
<dbReference type="GO" id="GO:0004523">
    <property type="term" value="F:RNA-DNA hybrid ribonuclease activity"/>
    <property type="evidence" value="ECO:0007669"/>
    <property type="project" value="InterPro"/>
</dbReference>
<proteinExistence type="predicted"/>
<dbReference type="AlphaFoldDB" id="A0A371FXN5"/>